<dbReference type="SUPFAM" id="SSF52821">
    <property type="entry name" value="Rhodanese/Cell cycle control phosphatase"/>
    <property type="match status" value="1"/>
</dbReference>
<evidence type="ECO:0000259" key="1">
    <source>
        <dbReference type="PROSITE" id="PS50206"/>
    </source>
</evidence>
<dbReference type="InterPro" id="IPR001763">
    <property type="entry name" value="Rhodanese-like_dom"/>
</dbReference>
<dbReference type="InterPro" id="IPR050229">
    <property type="entry name" value="GlpE_sulfurtransferase"/>
</dbReference>
<evidence type="ECO:0000313" key="3">
    <source>
        <dbReference type="Proteomes" id="UP000323733"/>
    </source>
</evidence>
<keyword evidence="2" id="KW-0808">Transferase</keyword>
<gene>
    <name evidence="2" type="ORF">SAMN02910340_00430</name>
</gene>
<organism evidence="2 3">
    <name type="scientific">Methanosarcina thermophila</name>
    <dbReference type="NCBI Taxonomy" id="2210"/>
    <lineage>
        <taxon>Archaea</taxon>
        <taxon>Methanobacteriati</taxon>
        <taxon>Methanobacteriota</taxon>
        <taxon>Stenosarchaea group</taxon>
        <taxon>Methanomicrobia</taxon>
        <taxon>Methanosarcinales</taxon>
        <taxon>Methanosarcinaceae</taxon>
        <taxon>Methanosarcina</taxon>
    </lineage>
</organism>
<dbReference type="SMART" id="SM00450">
    <property type="entry name" value="RHOD"/>
    <property type="match status" value="1"/>
</dbReference>
<dbReference type="AlphaFoldDB" id="A0A1I6XE27"/>
<dbReference type="PANTHER" id="PTHR43031:SF1">
    <property type="entry name" value="PYRIDINE NUCLEOTIDE-DISULPHIDE OXIDOREDUCTASE"/>
    <property type="match status" value="1"/>
</dbReference>
<dbReference type="EMBL" id="FPAO01000001">
    <property type="protein sequence ID" value="SFT36585.1"/>
    <property type="molecule type" value="Genomic_DNA"/>
</dbReference>
<dbReference type="GO" id="GO:0016740">
    <property type="term" value="F:transferase activity"/>
    <property type="evidence" value="ECO:0007669"/>
    <property type="project" value="UniProtKB-KW"/>
</dbReference>
<feature type="domain" description="Rhodanese" evidence="1">
    <location>
        <begin position="46"/>
        <end position="144"/>
    </location>
</feature>
<evidence type="ECO:0000313" key="2">
    <source>
        <dbReference type="EMBL" id="SFT36585.1"/>
    </source>
</evidence>
<dbReference type="CDD" id="cd00158">
    <property type="entry name" value="RHOD"/>
    <property type="match status" value="1"/>
</dbReference>
<dbReference type="Gene3D" id="3.40.250.10">
    <property type="entry name" value="Rhodanese-like domain"/>
    <property type="match status" value="1"/>
</dbReference>
<dbReference type="InterPro" id="IPR036873">
    <property type="entry name" value="Rhodanese-like_dom_sf"/>
</dbReference>
<dbReference type="PANTHER" id="PTHR43031">
    <property type="entry name" value="FAD-DEPENDENT OXIDOREDUCTASE"/>
    <property type="match status" value="1"/>
</dbReference>
<name>A0A1I6XE27_METTE</name>
<protein>
    <submittedName>
        <fullName evidence="2">Rhodanese-related sulfurtransferase</fullName>
    </submittedName>
</protein>
<dbReference type="PROSITE" id="PS50206">
    <property type="entry name" value="RHODANESE_3"/>
    <property type="match status" value="1"/>
</dbReference>
<keyword evidence="3" id="KW-1185">Reference proteome</keyword>
<sequence>MICLSVLILLFLATFLIFTEQGKEKEIENPSGFENVSVHEAEGMIEEGNVFILDVRTPDEFNSSHIKGATLIPVSNVSGSNLSSERLLEARIDEVPRKKVLVYCKSGRRSVSASTMLVDAGYSEVYNMEGGINAWIDAGYPVVSSEDIETDDGSRG</sequence>
<dbReference type="Pfam" id="PF00581">
    <property type="entry name" value="Rhodanese"/>
    <property type="match status" value="1"/>
</dbReference>
<proteinExistence type="predicted"/>
<accession>A0A1I6XE27</accession>
<reference evidence="2 3" key="1">
    <citation type="submission" date="2016-10" db="EMBL/GenBank/DDBJ databases">
        <authorList>
            <person name="Varghese N."/>
            <person name="Submissions S."/>
        </authorList>
    </citation>
    <scope>NUCLEOTIDE SEQUENCE [LARGE SCALE GENOMIC DNA]</scope>
    <source>
        <strain evidence="2 3">DSM 11855</strain>
    </source>
</reference>
<dbReference type="Proteomes" id="UP000323733">
    <property type="component" value="Unassembled WGS sequence"/>
</dbReference>